<dbReference type="PANTHER" id="PTHR13847:SF280">
    <property type="entry name" value="D-AMINO ACID DEHYDROGENASE"/>
    <property type="match status" value="1"/>
</dbReference>
<dbReference type="SUPFAM" id="SSF54373">
    <property type="entry name" value="FAD-linked reductases, C-terminal domain"/>
    <property type="match status" value="1"/>
</dbReference>
<dbReference type="GO" id="GO:0008718">
    <property type="term" value="F:D-amino-acid dehydrogenase activity"/>
    <property type="evidence" value="ECO:0007669"/>
    <property type="project" value="TreeGrafter"/>
</dbReference>
<dbReference type="Pfam" id="PF01266">
    <property type="entry name" value="DAO"/>
    <property type="match status" value="1"/>
</dbReference>
<evidence type="ECO:0000256" key="1">
    <source>
        <dbReference type="ARBA" id="ARBA00009410"/>
    </source>
</evidence>
<name>A0A1I3C7L7_9GAMM</name>
<dbReference type="NCBIfam" id="NF001933">
    <property type="entry name" value="PRK00711.1"/>
    <property type="match status" value="1"/>
</dbReference>
<dbReference type="STRING" id="442341.SAMN04487959_10826"/>
<dbReference type="InterPro" id="IPR036188">
    <property type="entry name" value="FAD/NAD-bd_sf"/>
</dbReference>
<evidence type="ECO:0000256" key="2">
    <source>
        <dbReference type="ARBA" id="ARBA00023002"/>
    </source>
</evidence>
<accession>A0A1I3C7L7</accession>
<dbReference type="EMBL" id="FOPY01000008">
    <property type="protein sequence ID" value="SFH70149.1"/>
    <property type="molecule type" value="Genomic_DNA"/>
</dbReference>
<evidence type="ECO:0000313" key="5">
    <source>
        <dbReference type="Proteomes" id="UP000199040"/>
    </source>
</evidence>
<feature type="domain" description="FAD dependent oxidoreductase" evidence="3">
    <location>
        <begin position="2"/>
        <end position="413"/>
    </location>
</feature>
<evidence type="ECO:0000259" key="3">
    <source>
        <dbReference type="Pfam" id="PF01266"/>
    </source>
</evidence>
<keyword evidence="2" id="KW-0560">Oxidoreductase</keyword>
<organism evidence="4 5">
    <name type="scientific">Modicisalibacter xianhensis</name>
    <dbReference type="NCBI Taxonomy" id="442341"/>
    <lineage>
        <taxon>Bacteria</taxon>
        <taxon>Pseudomonadati</taxon>
        <taxon>Pseudomonadota</taxon>
        <taxon>Gammaproteobacteria</taxon>
        <taxon>Oceanospirillales</taxon>
        <taxon>Halomonadaceae</taxon>
        <taxon>Modicisalibacter</taxon>
    </lineage>
</organism>
<dbReference type="SUPFAM" id="SSF51905">
    <property type="entry name" value="FAD/NAD(P)-binding domain"/>
    <property type="match status" value="1"/>
</dbReference>
<evidence type="ECO:0000313" key="4">
    <source>
        <dbReference type="EMBL" id="SFH70149.1"/>
    </source>
</evidence>
<protein>
    <submittedName>
        <fullName evidence="4">D-amino-acid dehydrogenase</fullName>
    </submittedName>
</protein>
<sequence length="434" mass="46697">MRIAVIGAGVVGVTTAYALARRGHDVVVIERHAAPAEETSRGNAGQRSYGYVYPWASPAMLKKALPWLVKADGPLKMSLPPSPCTLQFLLATWRLAKTPGLFDKNKRAMLRLGAYSRQCFLELQDTLSLAFDGGHGGLIDLASDAATAEGLKASTGLLDELGIDAQWLTPAQVYDYEPGLTGEAPLFGALRMAQDGTGDCQEFTRSLAEQCRAMGVEFRWHTEVDSATTQQGRVTGLTLRPATPAVAQIKGAPAGQAETLEADAVVLCAGCDSRTLGKRLGLRLPIYPVKGYSLTAPILDDAKAPCSTVIDDRYKVVATRLGDRLRATGFVELAELNRNIPLSRLATIRKAIISRFPGVANLDRAETWTGFRPMLPDGPPAIGRGRQENLFINTGHGTFGWTLSAASAELTGQLIDGETPALDLEAFHPLRFER</sequence>
<dbReference type="Gene3D" id="3.50.50.60">
    <property type="entry name" value="FAD/NAD(P)-binding domain"/>
    <property type="match status" value="2"/>
</dbReference>
<keyword evidence="5" id="KW-1185">Reference proteome</keyword>
<dbReference type="InterPro" id="IPR006076">
    <property type="entry name" value="FAD-dep_OxRdtase"/>
</dbReference>
<dbReference type="Gene3D" id="3.30.9.10">
    <property type="entry name" value="D-Amino Acid Oxidase, subunit A, domain 2"/>
    <property type="match status" value="1"/>
</dbReference>
<dbReference type="GO" id="GO:0005737">
    <property type="term" value="C:cytoplasm"/>
    <property type="evidence" value="ECO:0007669"/>
    <property type="project" value="TreeGrafter"/>
</dbReference>
<dbReference type="Proteomes" id="UP000199040">
    <property type="component" value="Unassembled WGS sequence"/>
</dbReference>
<dbReference type="GO" id="GO:0005886">
    <property type="term" value="C:plasma membrane"/>
    <property type="evidence" value="ECO:0007669"/>
    <property type="project" value="TreeGrafter"/>
</dbReference>
<dbReference type="RefSeq" id="WP_092846600.1">
    <property type="nucleotide sequence ID" value="NZ_FOPY01000008.1"/>
</dbReference>
<proteinExistence type="inferred from homology"/>
<dbReference type="AlphaFoldDB" id="A0A1I3C7L7"/>
<dbReference type="GO" id="GO:0055130">
    <property type="term" value="P:D-alanine catabolic process"/>
    <property type="evidence" value="ECO:0007669"/>
    <property type="project" value="TreeGrafter"/>
</dbReference>
<gene>
    <name evidence="4" type="ORF">SAMN04487959_10826</name>
</gene>
<comment type="similarity">
    <text evidence="1">Belongs to the DadA oxidoreductase family.</text>
</comment>
<dbReference type="PANTHER" id="PTHR13847">
    <property type="entry name" value="SARCOSINE DEHYDROGENASE-RELATED"/>
    <property type="match status" value="1"/>
</dbReference>
<reference evidence="4 5" key="1">
    <citation type="submission" date="2016-10" db="EMBL/GenBank/DDBJ databases">
        <authorList>
            <person name="de Groot N.N."/>
        </authorList>
    </citation>
    <scope>NUCLEOTIDE SEQUENCE [LARGE SCALE GENOMIC DNA]</scope>
    <source>
        <strain evidence="4 5">CGMCC 1.6848</strain>
    </source>
</reference>